<dbReference type="Proteomes" id="UP000055014">
    <property type="component" value="Unassembled WGS sequence"/>
</dbReference>
<evidence type="ECO:0000313" key="4">
    <source>
        <dbReference type="EMBL" id="KUK67741.1"/>
    </source>
</evidence>
<dbReference type="PANTHER" id="PTHR43048:SF3">
    <property type="entry name" value="METHYLMALONYL-COA EPIMERASE, MITOCHONDRIAL"/>
    <property type="match status" value="1"/>
</dbReference>
<evidence type="ECO:0000259" key="3">
    <source>
        <dbReference type="PROSITE" id="PS51819"/>
    </source>
</evidence>
<dbReference type="PANTHER" id="PTHR43048">
    <property type="entry name" value="METHYLMALONYL-COA EPIMERASE"/>
    <property type="match status" value="1"/>
</dbReference>
<accession>A0A101GZW2</accession>
<dbReference type="InterPro" id="IPR051785">
    <property type="entry name" value="MMCE/EMCE_epimerase"/>
</dbReference>
<evidence type="ECO:0000256" key="1">
    <source>
        <dbReference type="ARBA" id="ARBA00009308"/>
    </source>
</evidence>
<dbReference type="AlphaFoldDB" id="A0A101GZW2"/>
<dbReference type="InterPro" id="IPR029068">
    <property type="entry name" value="Glyas_Bleomycin-R_OHBP_Dase"/>
</dbReference>
<organism evidence="4 6">
    <name type="scientific">Mesotoga infera</name>
    <dbReference type="NCBI Taxonomy" id="1236046"/>
    <lineage>
        <taxon>Bacteria</taxon>
        <taxon>Thermotogati</taxon>
        <taxon>Thermotogota</taxon>
        <taxon>Thermotogae</taxon>
        <taxon>Kosmotogales</taxon>
        <taxon>Kosmotogaceae</taxon>
        <taxon>Mesotoga</taxon>
    </lineage>
</organism>
<dbReference type="Gene3D" id="3.10.180.10">
    <property type="entry name" value="2,3-Dihydroxybiphenyl 1,2-Dioxygenase, domain 1"/>
    <property type="match status" value="1"/>
</dbReference>
<reference evidence="4" key="1">
    <citation type="journal article" date="2015" name="MBio">
        <title>Genome-resolved metagenomic analysis reveals roles for candidate phyla and other microbial community members in biogeochemical transformations in oil reservoirs.</title>
        <authorList>
            <person name="Hu P."/>
            <person name="Tom L."/>
            <person name="Singh A."/>
            <person name="Thomas B.C."/>
            <person name="Baker B.J."/>
            <person name="Piceno Y.M."/>
            <person name="Andersen G.L."/>
            <person name="Banfield J.F."/>
        </authorList>
    </citation>
    <scope>NUCLEOTIDE SEQUENCE [LARGE SCALE GENOMIC DNA]</scope>
    <source>
        <strain evidence="4">46_47</strain>
        <strain evidence="5">46_70</strain>
    </source>
</reference>
<proteinExistence type="inferred from homology"/>
<dbReference type="CDD" id="cd07249">
    <property type="entry name" value="MMCE"/>
    <property type="match status" value="1"/>
</dbReference>
<comment type="similarity">
    <text evidence="1">Belongs to the methylmalonyl-CoA epimerase family.</text>
</comment>
<dbReference type="GO" id="GO:0046872">
    <property type="term" value="F:metal ion binding"/>
    <property type="evidence" value="ECO:0007669"/>
    <property type="project" value="UniProtKB-KW"/>
</dbReference>
<feature type="domain" description="VOC" evidence="3">
    <location>
        <begin position="5"/>
        <end position="133"/>
    </location>
</feature>
<evidence type="ECO:0000313" key="6">
    <source>
        <dbReference type="Proteomes" id="UP000054260"/>
    </source>
</evidence>
<name>A0A101GZW2_9BACT</name>
<dbReference type="InterPro" id="IPR037523">
    <property type="entry name" value="VOC_core"/>
</dbReference>
<evidence type="ECO:0000313" key="7">
    <source>
        <dbReference type="Proteomes" id="UP000055014"/>
    </source>
</evidence>
<dbReference type="NCBIfam" id="TIGR03081">
    <property type="entry name" value="metmalonyl_epim"/>
    <property type="match status" value="1"/>
</dbReference>
<dbReference type="GO" id="GO:0046491">
    <property type="term" value="P:L-methylmalonyl-CoA metabolic process"/>
    <property type="evidence" value="ECO:0007669"/>
    <property type="project" value="TreeGrafter"/>
</dbReference>
<dbReference type="InterPro" id="IPR017515">
    <property type="entry name" value="MeMalonyl-CoA_epimerase"/>
</dbReference>
<dbReference type="PATRIC" id="fig|1236046.5.peg.296"/>
<dbReference type="SUPFAM" id="SSF54593">
    <property type="entry name" value="Glyoxalase/Bleomycin resistance protein/Dihydroxybiphenyl dioxygenase"/>
    <property type="match status" value="1"/>
</dbReference>
<comment type="caution">
    <text evidence="4">The sequence shown here is derived from an EMBL/GenBank/DDBJ whole genome shotgun (WGS) entry which is preliminary data.</text>
</comment>
<dbReference type="EMBL" id="LGGW01000053">
    <property type="protein sequence ID" value="KUK90071.1"/>
    <property type="molecule type" value="Genomic_DNA"/>
</dbReference>
<evidence type="ECO:0000256" key="2">
    <source>
        <dbReference type="ARBA" id="ARBA00022723"/>
    </source>
</evidence>
<dbReference type="Proteomes" id="UP000054260">
    <property type="component" value="Unassembled WGS sequence"/>
</dbReference>
<protein>
    <submittedName>
        <fullName evidence="4">Methylmalonyl-CoA epimerase</fullName>
    </submittedName>
</protein>
<reference evidence="6 7" key="2">
    <citation type="journal article" date="2015" name="MBio">
        <title>Genome-Resolved Metagenomic Analysis Reveals Roles for Candidate Phyla and Other Microbial Community Members in Biogeochemical Transformations in Oil Reservoirs.</title>
        <authorList>
            <person name="Hu P."/>
            <person name="Tom L."/>
            <person name="Singh A."/>
            <person name="Thomas B.C."/>
            <person name="Baker B.J."/>
            <person name="Piceno Y.M."/>
            <person name="Andersen G.L."/>
            <person name="Banfield J.F."/>
        </authorList>
    </citation>
    <scope>NUCLEOTIDE SEQUENCE [LARGE SCALE GENOMIC DNA]</scope>
</reference>
<keyword evidence="2" id="KW-0479">Metal-binding</keyword>
<dbReference type="GO" id="GO:0004493">
    <property type="term" value="F:methylmalonyl-CoA epimerase activity"/>
    <property type="evidence" value="ECO:0007669"/>
    <property type="project" value="TreeGrafter"/>
</dbReference>
<dbReference type="PROSITE" id="PS51819">
    <property type="entry name" value="VOC"/>
    <property type="match status" value="1"/>
</dbReference>
<dbReference type="Pfam" id="PF13669">
    <property type="entry name" value="Glyoxalase_4"/>
    <property type="match status" value="1"/>
</dbReference>
<gene>
    <name evidence="4" type="ORF">XD86_0625</name>
    <name evidence="5" type="ORF">XE02_0712</name>
</gene>
<sequence length="135" mass="14689">MKSDRIDHIGIAVRSIEERLSVYRDLLKLEVTGIEELQDRGLKVAFVKAGDTRIELLESISENSQISRFLESRGEGIHHIAFHVDDVKAAIEEAASLGLKPLSAEPEAGAGGTKVVFLHPKSTGGVLTELVEGHH</sequence>
<dbReference type="EMBL" id="LGGH01000073">
    <property type="protein sequence ID" value="KUK67741.1"/>
    <property type="molecule type" value="Genomic_DNA"/>
</dbReference>
<evidence type="ECO:0000313" key="5">
    <source>
        <dbReference type="EMBL" id="KUK90071.1"/>
    </source>
</evidence>